<dbReference type="PANTHER" id="PTHR12749:SF0">
    <property type="entry name" value="DNA EXCISION REPAIR PROTEIN ERCC-1"/>
    <property type="match status" value="1"/>
</dbReference>
<dbReference type="GO" id="GO:0004519">
    <property type="term" value="F:endonuclease activity"/>
    <property type="evidence" value="ECO:0007669"/>
    <property type="project" value="UniProtKB-KW"/>
</dbReference>
<organism evidence="9 10">
    <name type="scientific">Geotrichum candidum</name>
    <name type="common">Oospora lactis</name>
    <name type="synonym">Dipodascus geotrichum</name>
    <dbReference type="NCBI Taxonomy" id="1173061"/>
    <lineage>
        <taxon>Eukaryota</taxon>
        <taxon>Fungi</taxon>
        <taxon>Dikarya</taxon>
        <taxon>Ascomycota</taxon>
        <taxon>Saccharomycotina</taxon>
        <taxon>Dipodascomycetes</taxon>
        <taxon>Dipodascales</taxon>
        <taxon>Dipodascaceae</taxon>
        <taxon>Geotrichum</taxon>
    </lineage>
</organism>
<comment type="similarity">
    <text evidence="2">Belongs to the ERCC1/RAD10/SWI10 family.</text>
</comment>
<feature type="compositionally biased region" description="Low complexity" evidence="7">
    <location>
        <begin position="16"/>
        <end position="50"/>
    </location>
</feature>
<keyword evidence="9" id="KW-0255">Endonuclease</keyword>
<keyword evidence="6" id="KW-0539">Nucleus</keyword>
<reference evidence="9" key="1">
    <citation type="submission" date="2014-03" db="EMBL/GenBank/DDBJ databases">
        <authorList>
            <person name="Casaregola S."/>
        </authorList>
    </citation>
    <scope>NUCLEOTIDE SEQUENCE [LARGE SCALE GENOMIC DNA]</scope>
    <source>
        <strain evidence="9">CLIB 918</strain>
    </source>
</reference>
<evidence type="ECO:0000259" key="8">
    <source>
        <dbReference type="Pfam" id="PF03834"/>
    </source>
</evidence>
<feature type="domain" description="ERCC1-like central" evidence="8">
    <location>
        <begin position="150"/>
        <end position="270"/>
    </location>
</feature>
<dbReference type="FunFam" id="3.40.50.10130:FF:000001">
    <property type="entry name" value="DNA excision repair protein ERCC-1"/>
    <property type="match status" value="1"/>
</dbReference>
<evidence type="ECO:0000256" key="3">
    <source>
        <dbReference type="ARBA" id="ARBA00022763"/>
    </source>
</evidence>
<dbReference type="CDD" id="cd22325">
    <property type="entry name" value="ERCC1_C-like"/>
    <property type="match status" value="1"/>
</dbReference>
<feature type="region of interest" description="Disordered" evidence="7">
    <location>
        <begin position="1"/>
        <end position="140"/>
    </location>
</feature>
<dbReference type="EMBL" id="CCBN010000014">
    <property type="protein sequence ID" value="CDO56273.1"/>
    <property type="molecule type" value="Genomic_DNA"/>
</dbReference>
<keyword evidence="10" id="KW-1185">Reference proteome</keyword>
<dbReference type="Gene3D" id="3.40.50.10130">
    <property type="match status" value="1"/>
</dbReference>
<evidence type="ECO:0000256" key="1">
    <source>
        <dbReference type="ARBA" id="ARBA00004123"/>
    </source>
</evidence>
<dbReference type="Gene3D" id="1.10.150.20">
    <property type="entry name" value="5' to 3' exonuclease, C-terminal subdomain"/>
    <property type="match status" value="1"/>
</dbReference>
<feature type="compositionally biased region" description="Low complexity" evidence="7">
    <location>
        <begin position="84"/>
        <end position="94"/>
    </location>
</feature>
<dbReference type="PANTHER" id="PTHR12749">
    <property type="entry name" value="EXCISION REPAIR CROSS-COMPLEMENTING 1 ERCC1"/>
    <property type="match status" value="1"/>
</dbReference>
<evidence type="ECO:0000256" key="5">
    <source>
        <dbReference type="ARBA" id="ARBA00023204"/>
    </source>
</evidence>
<keyword evidence="5" id="KW-0234">DNA repair</keyword>
<feature type="region of interest" description="Disordered" evidence="7">
    <location>
        <begin position="356"/>
        <end position="394"/>
    </location>
</feature>
<dbReference type="GO" id="GO:0006302">
    <property type="term" value="P:double-strand break repair"/>
    <property type="evidence" value="ECO:0007669"/>
    <property type="project" value="UniProtKB-ARBA"/>
</dbReference>
<dbReference type="InterPro" id="IPR047260">
    <property type="entry name" value="ERCC1-like_central_dom"/>
</dbReference>
<dbReference type="InterPro" id="IPR011335">
    <property type="entry name" value="Restrct_endonuc-II-like"/>
</dbReference>
<evidence type="ECO:0000256" key="2">
    <source>
        <dbReference type="ARBA" id="ARBA00008283"/>
    </source>
</evidence>
<dbReference type="InterPro" id="IPR004579">
    <property type="entry name" value="ERCC1/RAD10/SWI10"/>
</dbReference>
<proteinExistence type="inferred from homology"/>
<dbReference type="GO" id="GO:0003697">
    <property type="term" value="F:single-stranded DNA binding"/>
    <property type="evidence" value="ECO:0007669"/>
    <property type="project" value="TreeGrafter"/>
</dbReference>
<sequence length="394" mass="42471">MKTAAGSGVVEAPNRQKLQLPKKTLPLPSESQSTSTASAPSSRVAGSSSSVKTLEAATTTVRSSSSNTNLPPLGPSNPVSLPFSSSTSKPATSSNQQLPSGSSKLAPGNLRNASNTIIPKNNNASTSSNTPGLQQTLGVKRNRAYGKRNVIVSPRQKGNPLLNNISSVPWEWGDILADYLPSPASCVLFLSLRYHRLHPEYIQIRMGKLLNAESASSSSFQQLKILLVQVDIESHADALRDLTLISIAKGFTILLAWNEIEAAMYISLLKTHDGGTAKVIQGQVKTDYETLLTDALSKIRGVNKKDGLSLITEYKSLKNAIEDGGRTLESLDGWGGVKVKRFRDAVTQPFIYNKVYPNHSHQSERENPTEGESQASDTNSNSSIPVTEVEEDFI</sequence>
<protein>
    <submittedName>
        <fullName evidence="9">Similar to Saccharomyces cerevisiae YML095C RAD10 Single-stranded DNA endonuclease (With Rad1p), cleaves single-stranded DNA during nucleotide excision repair and double-strand break repair</fullName>
    </submittedName>
</protein>
<name>A0A0J9XFI4_GEOCN</name>
<comment type="caution">
    <text evidence="9">The sequence shown here is derived from an EMBL/GenBank/DDBJ whole genome shotgun (WGS) entry which is preliminary data.</text>
</comment>
<dbReference type="GO" id="GO:0006312">
    <property type="term" value="P:mitotic recombination"/>
    <property type="evidence" value="ECO:0007669"/>
    <property type="project" value="TreeGrafter"/>
</dbReference>
<evidence type="ECO:0000256" key="7">
    <source>
        <dbReference type="SAM" id="MobiDB-lite"/>
    </source>
</evidence>
<keyword evidence="3" id="KW-0227">DNA damage</keyword>
<accession>A0A0J9XFI4</accession>
<dbReference type="GO" id="GO:0003684">
    <property type="term" value="F:damaged DNA binding"/>
    <property type="evidence" value="ECO:0007669"/>
    <property type="project" value="InterPro"/>
</dbReference>
<feature type="compositionally biased region" description="Low complexity" evidence="7">
    <location>
        <begin position="58"/>
        <end position="69"/>
    </location>
</feature>
<dbReference type="GO" id="GO:0070914">
    <property type="term" value="P:UV-damage excision repair"/>
    <property type="evidence" value="ECO:0007669"/>
    <property type="project" value="TreeGrafter"/>
</dbReference>
<dbReference type="GO" id="GO:0070522">
    <property type="term" value="C:ERCC4-ERCC1 complex"/>
    <property type="evidence" value="ECO:0007669"/>
    <property type="project" value="TreeGrafter"/>
</dbReference>
<evidence type="ECO:0000313" key="10">
    <source>
        <dbReference type="Proteomes" id="UP000242525"/>
    </source>
</evidence>
<feature type="compositionally biased region" description="Polar residues" evidence="7">
    <location>
        <begin position="370"/>
        <end position="385"/>
    </location>
</feature>
<evidence type="ECO:0000256" key="6">
    <source>
        <dbReference type="ARBA" id="ARBA00023242"/>
    </source>
</evidence>
<keyword evidence="9" id="KW-0378">Hydrolase</keyword>
<dbReference type="NCBIfam" id="TIGR00597">
    <property type="entry name" value="rad10"/>
    <property type="match status" value="1"/>
</dbReference>
<dbReference type="STRING" id="1173061.A0A0J9XFI4"/>
<dbReference type="SUPFAM" id="SSF47781">
    <property type="entry name" value="RuvA domain 2-like"/>
    <property type="match status" value="1"/>
</dbReference>
<dbReference type="Proteomes" id="UP000242525">
    <property type="component" value="Unassembled WGS sequence"/>
</dbReference>
<dbReference type="SUPFAM" id="SSF52980">
    <property type="entry name" value="Restriction endonuclease-like"/>
    <property type="match status" value="1"/>
</dbReference>
<feature type="compositionally biased region" description="Polar residues" evidence="7">
    <location>
        <begin position="111"/>
        <end position="137"/>
    </location>
</feature>
<keyword evidence="4" id="KW-0238">DNA-binding</keyword>
<dbReference type="AlphaFoldDB" id="A0A0J9XFI4"/>
<dbReference type="OrthoDB" id="10262814at2759"/>
<evidence type="ECO:0000256" key="4">
    <source>
        <dbReference type="ARBA" id="ARBA00023125"/>
    </source>
</evidence>
<gene>
    <name evidence="9" type="ORF">BN980_GECA14s01979g</name>
</gene>
<dbReference type="Pfam" id="PF03834">
    <property type="entry name" value="Rad10"/>
    <property type="match status" value="1"/>
</dbReference>
<comment type="subcellular location">
    <subcellularLocation>
        <location evidence="1">Nucleus</location>
    </subcellularLocation>
</comment>
<dbReference type="GO" id="GO:0000110">
    <property type="term" value="C:nucleotide-excision repair factor 1 complex"/>
    <property type="evidence" value="ECO:0007669"/>
    <property type="project" value="TreeGrafter"/>
</dbReference>
<keyword evidence="9" id="KW-0540">Nuclease</keyword>
<dbReference type="InterPro" id="IPR010994">
    <property type="entry name" value="RuvA_2-like"/>
</dbReference>
<evidence type="ECO:0000313" key="9">
    <source>
        <dbReference type="EMBL" id="CDO56273.1"/>
    </source>
</evidence>